<protein>
    <submittedName>
        <fullName evidence="1">Uncharacterized protein</fullName>
    </submittedName>
</protein>
<gene>
    <name evidence="1" type="ORF">g.6807</name>
</gene>
<accession>A0A1B6M353</accession>
<reference evidence="1" key="1">
    <citation type="submission" date="2015-11" db="EMBL/GenBank/DDBJ databases">
        <title>De novo transcriptome assembly of four potential Pierce s Disease insect vectors from Arizona vineyards.</title>
        <authorList>
            <person name="Tassone E.E."/>
        </authorList>
    </citation>
    <scope>NUCLEOTIDE SEQUENCE</scope>
</reference>
<proteinExistence type="predicted"/>
<dbReference type="EMBL" id="GEBQ01009624">
    <property type="protein sequence ID" value="JAT30353.1"/>
    <property type="molecule type" value="Transcribed_RNA"/>
</dbReference>
<sequence>KSFSLKGNNCKGLDKTLCAILNLLKDRYCDLIIKLEEETLSHKMQTLKECHEASLPLGGKIQLVKLSESEWQVGSSAQPENCTVRRVGHCTSCQLVCIYCNCCFHQFVCS</sequence>
<organism evidence="1">
    <name type="scientific">Graphocephala atropunctata</name>
    <dbReference type="NCBI Taxonomy" id="36148"/>
    <lineage>
        <taxon>Eukaryota</taxon>
        <taxon>Metazoa</taxon>
        <taxon>Ecdysozoa</taxon>
        <taxon>Arthropoda</taxon>
        <taxon>Hexapoda</taxon>
        <taxon>Insecta</taxon>
        <taxon>Pterygota</taxon>
        <taxon>Neoptera</taxon>
        <taxon>Paraneoptera</taxon>
        <taxon>Hemiptera</taxon>
        <taxon>Auchenorrhyncha</taxon>
        <taxon>Membracoidea</taxon>
        <taxon>Cicadellidae</taxon>
        <taxon>Cicadellinae</taxon>
        <taxon>Cicadellini</taxon>
        <taxon>Graphocephala</taxon>
    </lineage>
</organism>
<evidence type="ECO:0000313" key="1">
    <source>
        <dbReference type="EMBL" id="JAT30353.1"/>
    </source>
</evidence>
<feature type="non-terminal residue" evidence="1">
    <location>
        <position position="110"/>
    </location>
</feature>
<dbReference type="AlphaFoldDB" id="A0A1B6M353"/>
<feature type="non-terminal residue" evidence="1">
    <location>
        <position position="1"/>
    </location>
</feature>
<name>A0A1B6M353_9HEMI</name>